<keyword evidence="2 5" id="KW-0479">Metal-binding</keyword>
<sequence>MMYEVDDTLFISVPAEDETDNPWLKGAFRPQGREYSVSGEHLKIIGKVPDDLNGIYIRNSHNNAQMPMGIYHPFDGDGMLHAMRFDAGKVEYRNKFVRTTGFLAEQGAKKSLWPGILQPNNYQRRGWGSMGVMKDNAGTDVIAHAGHVIASMSQGSEPWCLSPTTLETFGVNKNWASMVPDGLASHYKVDNETGDMIFFNYPEKAPFMNYGVINRDDKMVHYVPIELPGARWPHDLGMTKNYSILHDLPYFYNPEMLRNGTRKLEFHKEMPSRFGIIPRFGRTEDVRWFEAKPCWVMHLSNCFEDGDWVVQDGCIWDNPVKPPVDDPNDVYAKIARQLDKQATHTHMYRWMFNMRTGEVKEFSLDDEVTEFPIVSNDFVGLKNRYSYNSIFSSHDWVMDGLKRYDLFSNTAVRYEYGPGRFGSEVCVAMKDGFTYEDDAYVVTFLNDMVQDQSECVIFDAAHIEAGPVCTIILPERISAGTHACWVEADRIDGENRQLTDNYWEINAN</sequence>
<dbReference type="InterPro" id="IPR004294">
    <property type="entry name" value="Carotenoid_Oase"/>
</dbReference>
<dbReference type="EMBL" id="JAKLTQ010000013">
    <property type="protein sequence ID" value="MCG2623437.1"/>
    <property type="molecule type" value="Genomic_DNA"/>
</dbReference>
<dbReference type="PANTHER" id="PTHR10543">
    <property type="entry name" value="BETA-CAROTENE DIOXYGENASE"/>
    <property type="match status" value="1"/>
</dbReference>
<accession>A0ABS9LAD2</accession>
<comment type="similarity">
    <text evidence="1 5">Belongs to the carotenoid oxygenase family.</text>
</comment>
<keyword evidence="4 5" id="KW-0408">Iron</keyword>
<protein>
    <recommendedName>
        <fullName evidence="5">Dioxygenase</fullName>
        <ecNumber evidence="5">1.13.11.-</ecNumber>
    </recommendedName>
</protein>
<evidence type="ECO:0000256" key="5">
    <source>
        <dbReference type="RuleBase" id="RU364048"/>
    </source>
</evidence>
<proteinExistence type="inferred from homology"/>
<keyword evidence="3 5" id="KW-0560">Oxidoreductase</keyword>
<dbReference type="Pfam" id="PF03055">
    <property type="entry name" value="RPE65"/>
    <property type="match status" value="1"/>
</dbReference>
<dbReference type="RefSeq" id="WP_237822745.1">
    <property type="nucleotide sequence ID" value="NZ_JAKLTQ010000013.1"/>
</dbReference>
<keyword evidence="5" id="KW-0223">Dioxygenase</keyword>
<gene>
    <name evidence="6" type="ORF">LVY72_16185</name>
</gene>
<comment type="cofactor">
    <cofactor evidence="5">
        <name>Fe(2+)</name>
        <dbReference type="ChEBI" id="CHEBI:29033"/>
    </cofactor>
    <text evidence="5">Binds 1 Fe(2+) ion per subunit.</text>
</comment>
<dbReference type="EC" id="1.13.11.-" evidence="5"/>
<dbReference type="PANTHER" id="PTHR10543:SF89">
    <property type="entry name" value="CAROTENOID 9,10(9',10')-CLEAVAGE DIOXYGENASE 1"/>
    <property type="match status" value="1"/>
</dbReference>
<evidence type="ECO:0000256" key="2">
    <source>
        <dbReference type="ARBA" id="ARBA00022723"/>
    </source>
</evidence>
<name>A0ABS9LAD2_9MICC</name>
<evidence type="ECO:0000256" key="1">
    <source>
        <dbReference type="ARBA" id="ARBA00006787"/>
    </source>
</evidence>
<organism evidence="6 7">
    <name type="scientific">Arthrobacter hankyongi</name>
    <dbReference type="NCBI Taxonomy" id="2904801"/>
    <lineage>
        <taxon>Bacteria</taxon>
        <taxon>Bacillati</taxon>
        <taxon>Actinomycetota</taxon>
        <taxon>Actinomycetes</taxon>
        <taxon>Micrococcales</taxon>
        <taxon>Micrococcaceae</taxon>
        <taxon>Arthrobacter</taxon>
    </lineage>
</organism>
<keyword evidence="7" id="KW-1185">Reference proteome</keyword>
<evidence type="ECO:0000313" key="6">
    <source>
        <dbReference type="EMBL" id="MCG2623437.1"/>
    </source>
</evidence>
<evidence type="ECO:0000313" key="7">
    <source>
        <dbReference type="Proteomes" id="UP001165368"/>
    </source>
</evidence>
<reference evidence="6" key="1">
    <citation type="submission" date="2022-01" db="EMBL/GenBank/DDBJ databases">
        <authorList>
            <person name="Jo J.-H."/>
            <person name="Im W.-T."/>
        </authorList>
    </citation>
    <scope>NUCLEOTIDE SEQUENCE</scope>
    <source>
        <strain evidence="6">I2-34</strain>
    </source>
</reference>
<evidence type="ECO:0000256" key="3">
    <source>
        <dbReference type="ARBA" id="ARBA00023002"/>
    </source>
</evidence>
<comment type="caution">
    <text evidence="6">The sequence shown here is derived from an EMBL/GenBank/DDBJ whole genome shotgun (WGS) entry which is preliminary data.</text>
</comment>
<dbReference type="Proteomes" id="UP001165368">
    <property type="component" value="Unassembled WGS sequence"/>
</dbReference>
<evidence type="ECO:0000256" key="4">
    <source>
        <dbReference type="ARBA" id="ARBA00023004"/>
    </source>
</evidence>